<protein>
    <submittedName>
        <fullName evidence="4">Uncharacterized protein</fullName>
    </submittedName>
</protein>
<feature type="compositionally biased region" description="Basic residues" evidence="1">
    <location>
        <begin position="71"/>
        <end position="82"/>
    </location>
</feature>
<feature type="signal peptide" evidence="3">
    <location>
        <begin position="1"/>
        <end position="18"/>
    </location>
</feature>
<name>A0AAN8JWD9_PATCE</name>
<dbReference type="AlphaFoldDB" id="A0AAN8JWD9"/>
<keyword evidence="2" id="KW-1133">Transmembrane helix</keyword>
<accession>A0AAN8JWD9</accession>
<evidence type="ECO:0000313" key="4">
    <source>
        <dbReference type="EMBL" id="KAK6183982.1"/>
    </source>
</evidence>
<gene>
    <name evidence="4" type="ORF">SNE40_006537</name>
</gene>
<reference evidence="4 5" key="1">
    <citation type="submission" date="2024-01" db="EMBL/GenBank/DDBJ databases">
        <title>The genome of the rayed Mediterranean limpet Patella caerulea (Linnaeus, 1758).</title>
        <authorList>
            <person name="Anh-Thu Weber A."/>
            <person name="Halstead-Nussloch G."/>
        </authorList>
    </citation>
    <scope>NUCLEOTIDE SEQUENCE [LARGE SCALE GENOMIC DNA]</scope>
    <source>
        <strain evidence="4">AATW-2023a</strain>
        <tissue evidence="4">Whole specimen</tissue>
    </source>
</reference>
<proteinExistence type="predicted"/>
<comment type="caution">
    <text evidence="4">The sequence shown here is derived from an EMBL/GenBank/DDBJ whole genome shotgun (WGS) entry which is preliminary data.</text>
</comment>
<evidence type="ECO:0000313" key="5">
    <source>
        <dbReference type="Proteomes" id="UP001347796"/>
    </source>
</evidence>
<feature type="chain" id="PRO_5042959202" evidence="3">
    <location>
        <begin position="19"/>
        <end position="121"/>
    </location>
</feature>
<evidence type="ECO:0000256" key="3">
    <source>
        <dbReference type="SAM" id="SignalP"/>
    </source>
</evidence>
<dbReference type="EMBL" id="JAZGQO010000006">
    <property type="protein sequence ID" value="KAK6183982.1"/>
    <property type="molecule type" value="Genomic_DNA"/>
</dbReference>
<sequence>MLCIILIYLGFFKDAVVTTTESVEGGTDTGDAVSILLVSIGVVAGLCITSVVAGIFYLKFTKNNVVDLQKKTKRSKTKKKRKAPEVRELSDYPAFTPPRSVLYPITKTPLGKGSELTMVDA</sequence>
<feature type="region of interest" description="Disordered" evidence="1">
    <location>
        <begin position="71"/>
        <end position="94"/>
    </location>
</feature>
<feature type="transmembrane region" description="Helical" evidence="2">
    <location>
        <begin position="35"/>
        <end position="58"/>
    </location>
</feature>
<keyword evidence="3" id="KW-0732">Signal</keyword>
<evidence type="ECO:0000256" key="2">
    <source>
        <dbReference type="SAM" id="Phobius"/>
    </source>
</evidence>
<keyword evidence="2" id="KW-0812">Transmembrane</keyword>
<keyword evidence="5" id="KW-1185">Reference proteome</keyword>
<evidence type="ECO:0000256" key="1">
    <source>
        <dbReference type="SAM" id="MobiDB-lite"/>
    </source>
</evidence>
<keyword evidence="2" id="KW-0472">Membrane</keyword>
<organism evidence="4 5">
    <name type="scientific">Patella caerulea</name>
    <name type="common">Rayed Mediterranean limpet</name>
    <dbReference type="NCBI Taxonomy" id="87958"/>
    <lineage>
        <taxon>Eukaryota</taxon>
        <taxon>Metazoa</taxon>
        <taxon>Spiralia</taxon>
        <taxon>Lophotrochozoa</taxon>
        <taxon>Mollusca</taxon>
        <taxon>Gastropoda</taxon>
        <taxon>Patellogastropoda</taxon>
        <taxon>Patelloidea</taxon>
        <taxon>Patellidae</taxon>
        <taxon>Patella</taxon>
    </lineage>
</organism>
<dbReference type="Proteomes" id="UP001347796">
    <property type="component" value="Unassembled WGS sequence"/>
</dbReference>